<dbReference type="AlphaFoldDB" id="A0A1I4BKA9"/>
<dbReference type="EMBL" id="FOSN01000015">
    <property type="protein sequence ID" value="SFK69292.1"/>
    <property type="molecule type" value="Genomic_DNA"/>
</dbReference>
<feature type="domain" description="CusB-like beta-barrel" evidence="5">
    <location>
        <begin position="259"/>
        <end position="333"/>
    </location>
</feature>
<evidence type="ECO:0000313" key="7">
    <source>
        <dbReference type="Proteomes" id="UP000198755"/>
    </source>
</evidence>
<protein>
    <submittedName>
        <fullName evidence="6">HlyD family secretion protein</fullName>
    </submittedName>
</protein>
<evidence type="ECO:0000256" key="2">
    <source>
        <dbReference type="ARBA" id="ARBA00009477"/>
    </source>
</evidence>
<name>A0A1I4BKA9_9HYPH</name>
<evidence type="ECO:0000256" key="3">
    <source>
        <dbReference type="ARBA" id="ARBA00023054"/>
    </source>
</evidence>
<dbReference type="Pfam" id="PF25954">
    <property type="entry name" value="Beta-barrel_RND_2"/>
    <property type="match status" value="1"/>
</dbReference>
<dbReference type="OrthoDB" id="9791520at2"/>
<organism evidence="6 7">
    <name type="scientific">Methylocapsa palsarum</name>
    <dbReference type="NCBI Taxonomy" id="1612308"/>
    <lineage>
        <taxon>Bacteria</taxon>
        <taxon>Pseudomonadati</taxon>
        <taxon>Pseudomonadota</taxon>
        <taxon>Alphaproteobacteria</taxon>
        <taxon>Hyphomicrobiales</taxon>
        <taxon>Beijerinckiaceae</taxon>
        <taxon>Methylocapsa</taxon>
    </lineage>
</organism>
<dbReference type="Gene3D" id="2.40.30.170">
    <property type="match status" value="1"/>
</dbReference>
<dbReference type="Gene3D" id="2.40.50.100">
    <property type="match status" value="1"/>
</dbReference>
<dbReference type="Gene3D" id="1.10.287.470">
    <property type="entry name" value="Helix hairpin bin"/>
    <property type="match status" value="1"/>
</dbReference>
<accession>A0A1I4BKA9</accession>
<sequence length="418" mass="44514">MLTRERASLDRGLRPVDRPTLRRAIRLALAIAALAALAAGWRVWSHRDAGGVVDFETKPIGRGIIERAVSATGAVKALVTVDVGSQLSGLIAEMKVDFNDPVKEGDLLAVIDRAPYEAKVESAAANLAMARADVGQREAAIAKASTQLAQYRRDVVRHETLAPRGISSQVQRDQAETQSGVATADLAIAQAQLDAAKAAVAQRQAELTTAQIDLDRTLIRSPINGVVIDRKMQPGQTLTAQYQTPVLFQIAQDLAQIQVMAQVDEADVGVIRPGVPVTFSVEAFPDETFTGEVEQIRLAATKISGVVTYTVVIRAKNPGQRLFPEMTATVRIVGGRRENALLAPNEALRFRPPGRSPSTALGLESASLWVLGEDGVLTERSVRTGLKGEGVTEILEGAVHEGEAVAIRAGKGAARPAT</sequence>
<gene>
    <name evidence="6" type="ORF">SAMN05444581_11572</name>
</gene>
<comment type="similarity">
    <text evidence="2">Belongs to the membrane fusion protein (MFP) (TC 8.A.1) family.</text>
</comment>
<dbReference type="GO" id="GO:0022857">
    <property type="term" value="F:transmembrane transporter activity"/>
    <property type="evidence" value="ECO:0007669"/>
    <property type="project" value="InterPro"/>
</dbReference>
<evidence type="ECO:0000259" key="4">
    <source>
        <dbReference type="Pfam" id="PF25917"/>
    </source>
</evidence>
<dbReference type="PANTHER" id="PTHR32347:SF14">
    <property type="entry name" value="EFFLUX SYSTEM COMPONENT YKNX-RELATED"/>
    <property type="match status" value="1"/>
</dbReference>
<comment type="subcellular location">
    <subcellularLocation>
        <location evidence="1">Cell envelope</location>
    </subcellularLocation>
</comment>
<keyword evidence="3" id="KW-0175">Coiled coil</keyword>
<dbReference type="NCBIfam" id="TIGR01730">
    <property type="entry name" value="RND_mfp"/>
    <property type="match status" value="1"/>
</dbReference>
<dbReference type="RefSeq" id="WP_091685187.1">
    <property type="nucleotide sequence ID" value="NZ_FOSN01000015.1"/>
</dbReference>
<dbReference type="STRING" id="1612308.SAMN05444581_11572"/>
<dbReference type="GO" id="GO:0030313">
    <property type="term" value="C:cell envelope"/>
    <property type="evidence" value="ECO:0007669"/>
    <property type="project" value="UniProtKB-SubCell"/>
</dbReference>
<evidence type="ECO:0000259" key="5">
    <source>
        <dbReference type="Pfam" id="PF25954"/>
    </source>
</evidence>
<dbReference type="PANTHER" id="PTHR32347">
    <property type="entry name" value="EFFLUX SYSTEM COMPONENT YKNX-RELATED"/>
    <property type="match status" value="1"/>
</dbReference>
<dbReference type="Proteomes" id="UP000198755">
    <property type="component" value="Unassembled WGS sequence"/>
</dbReference>
<evidence type="ECO:0000313" key="6">
    <source>
        <dbReference type="EMBL" id="SFK69292.1"/>
    </source>
</evidence>
<dbReference type="InterPro" id="IPR058792">
    <property type="entry name" value="Beta-barrel_RND_2"/>
</dbReference>
<proteinExistence type="inferred from homology"/>
<dbReference type="InterPro" id="IPR058625">
    <property type="entry name" value="MdtA-like_BSH"/>
</dbReference>
<dbReference type="InterPro" id="IPR050465">
    <property type="entry name" value="UPF0194_transport"/>
</dbReference>
<dbReference type="GO" id="GO:0016020">
    <property type="term" value="C:membrane"/>
    <property type="evidence" value="ECO:0007669"/>
    <property type="project" value="InterPro"/>
</dbReference>
<dbReference type="Pfam" id="PF25917">
    <property type="entry name" value="BSH_RND"/>
    <property type="match status" value="1"/>
</dbReference>
<evidence type="ECO:0000256" key="1">
    <source>
        <dbReference type="ARBA" id="ARBA00004196"/>
    </source>
</evidence>
<dbReference type="InterPro" id="IPR006143">
    <property type="entry name" value="RND_pump_MFP"/>
</dbReference>
<dbReference type="SUPFAM" id="SSF111369">
    <property type="entry name" value="HlyD-like secretion proteins"/>
    <property type="match status" value="1"/>
</dbReference>
<reference evidence="6 7" key="1">
    <citation type="submission" date="2016-10" db="EMBL/GenBank/DDBJ databases">
        <authorList>
            <person name="de Groot N.N."/>
        </authorList>
    </citation>
    <scope>NUCLEOTIDE SEQUENCE [LARGE SCALE GENOMIC DNA]</scope>
    <source>
        <strain evidence="6 7">NE2</strain>
    </source>
</reference>
<feature type="domain" description="Multidrug resistance protein MdtA-like barrel-sandwich hybrid" evidence="4">
    <location>
        <begin position="80"/>
        <end position="247"/>
    </location>
</feature>
<keyword evidence="7" id="KW-1185">Reference proteome</keyword>